<keyword evidence="2" id="KW-1185">Reference proteome</keyword>
<sequence length="51" mass="5922">MSIVTLILPKDKTSLRKKYAEKLAEIVSRKLTADELQYLITELEKKDVDDK</sequence>
<dbReference type="AlphaFoldDB" id="A0A161YRE4"/>
<proteinExistence type="predicted"/>
<dbReference type="Proteomes" id="UP000076603">
    <property type="component" value="Unassembled WGS sequence"/>
</dbReference>
<evidence type="ECO:0000313" key="1">
    <source>
        <dbReference type="EMBL" id="KZL93522.1"/>
    </source>
</evidence>
<dbReference type="STRING" id="1121326.CLMAG_05680"/>
<comment type="caution">
    <text evidence="1">The sequence shown here is derived from an EMBL/GenBank/DDBJ whole genome shotgun (WGS) entry which is preliminary data.</text>
</comment>
<dbReference type="EMBL" id="LWAE01000001">
    <property type="protein sequence ID" value="KZL93522.1"/>
    <property type="molecule type" value="Genomic_DNA"/>
</dbReference>
<gene>
    <name evidence="1" type="ORF">CLMAG_05680</name>
</gene>
<organism evidence="1 2">
    <name type="scientific">Clostridium magnum DSM 2767</name>
    <dbReference type="NCBI Taxonomy" id="1121326"/>
    <lineage>
        <taxon>Bacteria</taxon>
        <taxon>Bacillati</taxon>
        <taxon>Bacillota</taxon>
        <taxon>Clostridia</taxon>
        <taxon>Eubacteriales</taxon>
        <taxon>Clostridiaceae</taxon>
        <taxon>Clostridium</taxon>
    </lineage>
</organism>
<dbReference type="PATRIC" id="fig|1121326.3.peg.523"/>
<dbReference type="RefSeq" id="WP_169809782.1">
    <property type="nucleotide sequence ID" value="NZ_FQXL01000024.1"/>
</dbReference>
<evidence type="ECO:0000313" key="2">
    <source>
        <dbReference type="Proteomes" id="UP000076603"/>
    </source>
</evidence>
<accession>A0A161YRE4</accession>
<protein>
    <submittedName>
        <fullName evidence="1">Uncharacterized protein</fullName>
    </submittedName>
</protein>
<reference evidence="1 2" key="1">
    <citation type="submission" date="2016-04" db="EMBL/GenBank/DDBJ databases">
        <title>Genome sequence of Clostridium magnum DSM 2767.</title>
        <authorList>
            <person name="Poehlein A."/>
            <person name="Uhlig R."/>
            <person name="Fischer R."/>
            <person name="Bahl H."/>
            <person name="Daniel R."/>
        </authorList>
    </citation>
    <scope>NUCLEOTIDE SEQUENCE [LARGE SCALE GENOMIC DNA]</scope>
    <source>
        <strain evidence="1 2">DSM 2767</strain>
    </source>
</reference>
<name>A0A161YRE4_9CLOT</name>